<dbReference type="InterPro" id="IPR003961">
    <property type="entry name" value="FN3_dom"/>
</dbReference>
<organism evidence="6 7">
    <name type="scientific">Ohtaekwangia kribbensis</name>
    <dbReference type="NCBI Taxonomy" id="688913"/>
    <lineage>
        <taxon>Bacteria</taxon>
        <taxon>Pseudomonadati</taxon>
        <taxon>Bacteroidota</taxon>
        <taxon>Cytophagia</taxon>
        <taxon>Cytophagales</taxon>
        <taxon>Fulvivirgaceae</taxon>
        <taxon>Ohtaekwangia</taxon>
    </lineage>
</organism>
<dbReference type="InterPro" id="IPR015919">
    <property type="entry name" value="Cadherin-like_sf"/>
</dbReference>
<dbReference type="InterPro" id="IPR013783">
    <property type="entry name" value="Ig-like_fold"/>
</dbReference>
<proteinExistence type="inferred from homology"/>
<reference evidence="7" key="1">
    <citation type="journal article" date="2019" name="Int. J. Syst. Evol. Microbiol.">
        <title>The Global Catalogue of Microorganisms (GCM) 10K type strain sequencing project: providing services to taxonomists for standard genome sequencing and annotation.</title>
        <authorList>
            <consortium name="The Broad Institute Genomics Platform"/>
            <consortium name="The Broad Institute Genome Sequencing Center for Infectious Disease"/>
            <person name="Wu L."/>
            <person name="Ma J."/>
        </authorList>
    </citation>
    <scope>NUCLEOTIDE SEQUENCE [LARGE SCALE GENOMIC DNA]</scope>
    <source>
        <strain evidence="7">CCUG 58938</strain>
    </source>
</reference>
<protein>
    <submittedName>
        <fullName evidence="6">S8 family serine peptidase</fullName>
    </submittedName>
</protein>
<evidence type="ECO:0000256" key="4">
    <source>
        <dbReference type="PROSITE-ProRule" id="PRU01240"/>
    </source>
</evidence>
<dbReference type="PROSITE" id="PS00138">
    <property type="entry name" value="SUBTILASE_SER"/>
    <property type="match status" value="1"/>
</dbReference>
<dbReference type="CDD" id="cd00063">
    <property type="entry name" value="FN3"/>
    <property type="match status" value="1"/>
</dbReference>
<dbReference type="Gene3D" id="2.60.40.10">
    <property type="entry name" value="Immunoglobulins"/>
    <property type="match status" value="4"/>
</dbReference>
<sequence length="2486" mass="269310">MKNFLRLMSLTTVVCLLIAGSIVDVWAQTTSAAVVSGKVRIKFSSGMEATLKTMKVARKSGYIQTGIAGFDALAVKHKAMEMTRVFPYNPKKEAVHRKHGLHLWYELTVPLNTDVESAAREFKRLGNIAHAEPIRAKAAIQPGKATIVSDARISSVTEAVNDPLFYLQWHYENDGETNGGIPEADINLVEAWKVQTGDPNVIVAVHDLGIDVKHRDLAANVWVNLAEKNGRPGVDDDYNGYIDDINGYDFSGDSGTIPPGDHGTHVAGTIAAVTNNGIGVSGVAGGDGVNSGVKVMSAKILNGMYDNTAASYIYAADNGAVISQNSWTYTTPGAYDQAVLDAIDYFIEEAGNYPNSPMKGGIVIFAAGNSNNDLDYYPEAYDHVMAVASLGRTNQKAFYSNYGAKVELSAPGGDQYNASEDGILSTLPDNQYGFFQGTSMACPHVSGIAALVVSQHGGKNYTAQDLWTALITGTHDINQYNPDYIDQLGVGYIDAALALKTNEKVAPAIVTDLLAADTGQDYIGLTWSVSSDRDDGVAAKYEITYAQDSLDVARRKNIKTATVANLGDAGAKMQYSIGKLFAATKYYVAIYAIDRWGNKSAISAIIKVKTTEGPSVMIDRSSLEFSIDVTTATQAQDAFIIQNNANGELRWKGEVRQRDYSLDWNHLKYPAAKVTAGSVRKPGVQPSHVNLKDRPKAVTTGYNDSYEPREIRHVLDEYYGGYMIGEEDTTISNSSATRFIVPYADGFNMTDLRLLVNNNIERNDPPFIVEIYRGETMDRQNLVYASEFSGNSNYDVVYSLQLGQQLYFASGSTFWVVVHMPAGHLYPLGMSEEAADSYSDNCFISFDVGKNWTPLADAIQNPYYAWVQTPVSNSPALDQYITLLPEEGAIAGKDITPVAVAVDGSHLINGEYRADVVVLNNDYSNSLTAIPVTVQVKGQKPVLSSASVADFGGIFIGRSKELELTINNTGYGNFIVDNATVSNDDFVITNTPYKINALGNGKVSVKYTAKQTGTSNGVLTLSDASGNKYSISLVGVGISPSKISLTPAAATYNLALGATATGKFTIKNTGNYPLQYFMPKYASGEGIDYVSEGYNAYGYSYRTSTDGSGLAYTWEDIAATGKDITTFFKDVVNNDFYPVKLGFDFPIFNQTTDQLMITRYGMLTIDDKVNVVGNMIDIGSEYMPFGFISAFNQGISAEGGKIYYQAKPGKLIVQYDNVPHEWDDTQHITFQIIVYDNGNVLINYKDISLDAFNTNYIEVAIEDPAKKFGYLISNYEKPLNAASGFSVEINSPGRDIMQEISSTTGTLAVGASTDVTYKVETSDLTEGSFWQNLVIVSNDPATPAQVFKAQVNITSGGTPNIALSTDALDLGDVFIGDEVNDIVQVQNTGTKAISIKSITSDHGYFTITHDALPYSLKARSSLYIGVAKKGVTAGEVNDNLHITFSDNSVKHVAVHAVVQTPPNIALAYDAIEDVLEAGTSADHTISITNNGASTLNVVPSGTSWVYPVDTETVAGAAGIQYPKNTYYWSTSKDGSVQYVWEEIMKKENRIDFVIDGYPEEKEMPLPFAFRFYGKEYNKVYVSTNGLVYFTPNQPVGIFTSGTIPDPEGPNNFIAPFWSNGAFYSLDNDVYGVYYHATEDVVTIEYVNQYNIFGMGDPWNMQVLLYKNGNIRYQYQIPGWTYTNGGVIGVENEDGTEGVRIAAYQNFIENGLAVVLTPANRVELAAGETKTVNVRVDATELMAGDYTSNLLLQTNVPGKTSLHIPVSLTVTGVPKLIAPDAVDFGDVVAKEADGIPATYSQEFTLSNTGAAMLNFTQLQMKSGSDMTLWMEMSGFFGNYWAQIPGEVAAGDIILSPKQTQKFRITVSPAMDNYTLTDALVIESNDPAGLIEIPVQANVVLPPAMRVSRKEIVFQANDNTYTGSESFVISNKKGLSPLKYSVSMQYQRIGTTLAPVAEKSVKSGAIPSIELASAGLQTGITAVEGYNRTLEYIAEDQADNMLGFGIGGAFVSGTKFTAPGDGFTLTHVQTYYASGDLESSLIKVSIYAGDDVETAALLASEEYELALGKNYKNTLMFDLKTPITFYPGETFFVVISYPLGTGHPQGTSNLTEAMPGKFLYYYSDAGVWSDINSIPDYRKAAWFVKALEKDFVNGSWLTLPAVAEGSVAAGDSLTVSVMANAANMGTSTDAYATIAIRSNDPAHATTSIKAQLHINQAPQFEEKVYEWYVTETETSVFEVPVTDLEGEAVTGTIPGAPTGMTWTTSATGITVTYTPDYISPRVINLTIQAKDAGNRNNTKPVTINVWNMNRAPVVVDHTDRHYDYAAPADDIAMSSIITDPDIDDVLNVSAISSDITVAEVMASSDKLRIKPKKAGESILTITATDNSGASVTTTLKVVVNLVTAIETTNFGSVKLYPNPTSGILNLSWEDAGVNVENAMILNVTGEVLQQPAVANHSLRADVSSLAPGFYLIKLQNKETSHVFKFIKQ</sequence>
<feature type="active site" description="Charge relay system" evidence="4">
    <location>
        <position position="439"/>
    </location>
</feature>
<evidence type="ECO:0000256" key="2">
    <source>
        <dbReference type="ARBA" id="ARBA00022801"/>
    </source>
</evidence>
<dbReference type="InterPro" id="IPR015500">
    <property type="entry name" value="Peptidase_S8_subtilisin-rel"/>
</dbReference>
<dbReference type="RefSeq" id="WP_377575428.1">
    <property type="nucleotide sequence ID" value="NZ_JBHTKA010000001.1"/>
</dbReference>
<evidence type="ECO:0000256" key="1">
    <source>
        <dbReference type="ARBA" id="ARBA00022670"/>
    </source>
</evidence>
<dbReference type="PROSITE" id="PS00137">
    <property type="entry name" value="SUBTILASE_HIS"/>
    <property type="match status" value="1"/>
</dbReference>
<dbReference type="InterPro" id="IPR026444">
    <property type="entry name" value="Secre_tail"/>
</dbReference>
<dbReference type="Pfam" id="PF00082">
    <property type="entry name" value="Peptidase_S8"/>
    <property type="match status" value="1"/>
</dbReference>
<feature type="active site" description="Charge relay system" evidence="4">
    <location>
        <position position="207"/>
    </location>
</feature>
<dbReference type="Gene3D" id="3.40.50.200">
    <property type="entry name" value="Peptidase S8/S53 domain"/>
    <property type="match status" value="1"/>
</dbReference>
<dbReference type="PROSITE" id="PS50853">
    <property type="entry name" value="FN3"/>
    <property type="match status" value="1"/>
</dbReference>
<keyword evidence="1 4" id="KW-0645">Protease</keyword>
<accession>A0ABW3JZG7</accession>
<dbReference type="PANTHER" id="PTHR42884:SF14">
    <property type="entry name" value="NEUROENDOCRINE CONVERTASE 1"/>
    <property type="match status" value="1"/>
</dbReference>
<dbReference type="SUPFAM" id="SSF52743">
    <property type="entry name" value="Subtilisin-like"/>
    <property type="match status" value="1"/>
</dbReference>
<evidence type="ECO:0000256" key="3">
    <source>
        <dbReference type="ARBA" id="ARBA00022825"/>
    </source>
</evidence>
<keyword evidence="7" id="KW-1185">Reference proteome</keyword>
<dbReference type="SUPFAM" id="SSF49265">
    <property type="entry name" value="Fibronectin type III"/>
    <property type="match status" value="1"/>
</dbReference>
<dbReference type="Proteomes" id="UP001597112">
    <property type="component" value="Unassembled WGS sequence"/>
</dbReference>
<dbReference type="EMBL" id="JBHTKA010000001">
    <property type="protein sequence ID" value="MFD0998550.1"/>
    <property type="molecule type" value="Genomic_DNA"/>
</dbReference>
<dbReference type="SUPFAM" id="SSF49313">
    <property type="entry name" value="Cadherin-like"/>
    <property type="match status" value="1"/>
</dbReference>
<feature type="domain" description="Fibronectin type-III" evidence="5">
    <location>
        <begin position="506"/>
        <end position="613"/>
    </location>
</feature>
<gene>
    <name evidence="6" type="ORF">ACFQ21_04500</name>
</gene>
<dbReference type="NCBIfam" id="TIGR04183">
    <property type="entry name" value="Por_Secre_tail"/>
    <property type="match status" value="1"/>
</dbReference>
<keyword evidence="2 4" id="KW-0378">Hydrolase</keyword>
<comment type="caution">
    <text evidence="6">The sequence shown here is derived from an EMBL/GenBank/DDBJ whole genome shotgun (WGS) entry which is preliminary data.</text>
</comment>
<dbReference type="Pfam" id="PF18962">
    <property type="entry name" value="Por_Secre_tail"/>
    <property type="match status" value="1"/>
</dbReference>
<dbReference type="InterPro" id="IPR023828">
    <property type="entry name" value="Peptidase_S8_Ser-AS"/>
</dbReference>
<comment type="similarity">
    <text evidence="4">Belongs to the peptidase S8 family.</text>
</comment>
<feature type="active site" description="Charge relay system" evidence="4">
    <location>
        <position position="262"/>
    </location>
</feature>
<dbReference type="PROSITE" id="PS51892">
    <property type="entry name" value="SUBTILASE"/>
    <property type="match status" value="1"/>
</dbReference>
<dbReference type="InterPro" id="IPR036852">
    <property type="entry name" value="Peptidase_S8/S53_dom_sf"/>
</dbReference>
<dbReference type="InterPro" id="IPR036116">
    <property type="entry name" value="FN3_sf"/>
</dbReference>
<dbReference type="InterPro" id="IPR000209">
    <property type="entry name" value="Peptidase_S8/S53_dom"/>
</dbReference>
<keyword evidence="3 4" id="KW-0720">Serine protease</keyword>
<name>A0ABW3JZG7_9BACT</name>
<evidence type="ECO:0000313" key="7">
    <source>
        <dbReference type="Proteomes" id="UP001597112"/>
    </source>
</evidence>
<dbReference type="Gene3D" id="2.60.40.60">
    <property type="entry name" value="Cadherins"/>
    <property type="match status" value="1"/>
</dbReference>
<evidence type="ECO:0000313" key="6">
    <source>
        <dbReference type="EMBL" id="MFD0998550.1"/>
    </source>
</evidence>
<dbReference type="PRINTS" id="PR00723">
    <property type="entry name" value="SUBTILISIN"/>
</dbReference>
<evidence type="ECO:0000259" key="5">
    <source>
        <dbReference type="PROSITE" id="PS50853"/>
    </source>
</evidence>
<dbReference type="NCBIfam" id="NF012200">
    <property type="entry name" value="choice_anch_D"/>
    <property type="match status" value="2"/>
</dbReference>
<dbReference type="PANTHER" id="PTHR42884">
    <property type="entry name" value="PROPROTEIN CONVERTASE SUBTILISIN/KEXIN-RELATED"/>
    <property type="match status" value="1"/>
</dbReference>
<dbReference type="InterPro" id="IPR022398">
    <property type="entry name" value="Peptidase_S8_His-AS"/>
</dbReference>